<accession>A0A645CF81</accession>
<dbReference type="InterPro" id="IPR014748">
    <property type="entry name" value="Enoyl-CoA_hydra_C"/>
</dbReference>
<dbReference type="AlphaFoldDB" id="A0A645CF81"/>
<evidence type="ECO:0000313" key="1">
    <source>
        <dbReference type="EMBL" id="MPM75581.1"/>
    </source>
</evidence>
<sequence>MVCDLTIASDTAKFGQVGPKVGSFDAGYGSAYLARIVGEKKAREFWYLCRKYTAEECLRMGLVNAVVPPEELMAETDKWVDDIVKSSPTSLAALKMSFNADSASIGGIQSMAGVALNMYFNTDEAKECGKAFSEKRDPDIAQYR</sequence>
<name>A0A645CF81_9ZZZZ</name>
<dbReference type="Gene3D" id="1.10.12.10">
    <property type="entry name" value="Lyase 2-enoyl-coa Hydratase, Chain A, domain 2"/>
    <property type="match status" value="1"/>
</dbReference>
<dbReference type="InterPro" id="IPR029045">
    <property type="entry name" value="ClpP/crotonase-like_dom_sf"/>
</dbReference>
<dbReference type="SUPFAM" id="SSF52096">
    <property type="entry name" value="ClpP/crotonase"/>
    <property type="match status" value="1"/>
</dbReference>
<protein>
    <submittedName>
        <fullName evidence="1">1,4-dihydroxy-2-naphthoyl-CoA synthase</fullName>
        <ecNumber evidence="1">4.1.3.36</ecNumber>
    </submittedName>
</protein>
<dbReference type="Gene3D" id="3.90.226.10">
    <property type="entry name" value="2-enoyl-CoA Hydratase, Chain A, domain 1"/>
    <property type="match status" value="1"/>
</dbReference>
<proteinExistence type="predicted"/>
<gene>
    <name evidence="1" type="primary">menB_12</name>
    <name evidence="1" type="ORF">SDC9_122575</name>
</gene>
<dbReference type="GO" id="GO:0008935">
    <property type="term" value="F:1,4-dihydroxy-2-naphthoyl-CoA synthase activity"/>
    <property type="evidence" value="ECO:0007669"/>
    <property type="project" value="UniProtKB-EC"/>
</dbReference>
<reference evidence="1" key="1">
    <citation type="submission" date="2019-08" db="EMBL/GenBank/DDBJ databases">
        <authorList>
            <person name="Kucharzyk K."/>
            <person name="Murdoch R.W."/>
            <person name="Higgins S."/>
            <person name="Loffler F."/>
        </authorList>
    </citation>
    <scope>NUCLEOTIDE SEQUENCE</scope>
</reference>
<dbReference type="PANTHER" id="PTHR43113:SF1">
    <property type="entry name" value="1,4-DIHYDROXY-2-NAPHTHOYL-COA SYNTHASE, PEROXISOMAL"/>
    <property type="match status" value="1"/>
</dbReference>
<organism evidence="1">
    <name type="scientific">bioreactor metagenome</name>
    <dbReference type="NCBI Taxonomy" id="1076179"/>
    <lineage>
        <taxon>unclassified sequences</taxon>
        <taxon>metagenomes</taxon>
        <taxon>ecological metagenomes</taxon>
    </lineage>
</organism>
<dbReference type="PANTHER" id="PTHR43113">
    <property type="entry name" value="NUCLEOSIDE-DIPHOSPHATE-SUGAR EPIMERASE"/>
    <property type="match status" value="1"/>
</dbReference>
<keyword evidence="1" id="KW-0456">Lyase</keyword>
<dbReference type="Pfam" id="PF00378">
    <property type="entry name" value="ECH_1"/>
    <property type="match status" value="1"/>
</dbReference>
<dbReference type="GO" id="GO:0009234">
    <property type="term" value="P:menaquinone biosynthetic process"/>
    <property type="evidence" value="ECO:0007669"/>
    <property type="project" value="TreeGrafter"/>
</dbReference>
<dbReference type="CDD" id="cd06558">
    <property type="entry name" value="crotonase-like"/>
    <property type="match status" value="1"/>
</dbReference>
<dbReference type="EC" id="4.1.3.36" evidence="1"/>
<dbReference type="EMBL" id="VSSQ01026723">
    <property type="protein sequence ID" value="MPM75581.1"/>
    <property type="molecule type" value="Genomic_DNA"/>
</dbReference>
<dbReference type="InterPro" id="IPR001753">
    <property type="entry name" value="Enoyl-CoA_hydra/iso"/>
</dbReference>
<comment type="caution">
    <text evidence="1">The sequence shown here is derived from an EMBL/GenBank/DDBJ whole genome shotgun (WGS) entry which is preliminary data.</text>
</comment>
<dbReference type="GO" id="GO:0005829">
    <property type="term" value="C:cytosol"/>
    <property type="evidence" value="ECO:0007669"/>
    <property type="project" value="TreeGrafter"/>
</dbReference>